<dbReference type="GO" id="GO:0003723">
    <property type="term" value="F:RNA binding"/>
    <property type="evidence" value="ECO:0007669"/>
    <property type="project" value="UniProtKB-KW"/>
</dbReference>
<dbReference type="PROSITE" id="PS50889">
    <property type="entry name" value="S4"/>
    <property type="match status" value="1"/>
</dbReference>
<evidence type="ECO:0000256" key="1">
    <source>
        <dbReference type="ARBA" id="ARBA00022884"/>
    </source>
</evidence>
<dbReference type="SUPFAM" id="SSF55174">
    <property type="entry name" value="Alpha-L RNA-binding motif"/>
    <property type="match status" value="1"/>
</dbReference>
<keyword evidence="1 3" id="KW-0694">RNA-binding</keyword>
<dbReference type="Gene3D" id="3.10.290.10">
    <property type="entry name" value="RNA-binding S4 domain"/>
    <property type="match status" value="1"/>
</dbReference>
<evidence type="ECO:0000259" key="4">
    <source>
        <dbReference type="SMART" id="SM00363"/>
    </source>
</evidence>
<dbReference type="InterPro" id="IPR036986">
    <property type="entry name" value="S4_RNA-bd_sf"/>
</dbReference>
<comment type="similarity">
    <text evidence="2">Belongs to the TlyA family.</text>
</comment>
<dbReference type="Proteomes" id="UP000198853">
    <property type="component" value="Unassembled WGS sequence"/>
</dbReference>
<dbReference type="Gene3D" id="3.40.50.150">
    <property type="entry name" value="Vaccinia Virus protein VP39"/>
    <property type="match status" value="1"/>
</dbReference>
<dbReference type="InterPro" id="IPR002942">
    <property type="entry name" value="S4_RNA-bd"/>
</dbReference>
<dbReference type="Pfam" id="PF01728">
    <property type="entry name" value="FtsJ"/>
    <property type="match status" value="1"/>
</dbReference>
<dbReference type="SUPFAM" id="SSF53335">
    <property type="entry name" value="S-adenosyl-L-methionine-dependent methyltransferases"/>
    <property type="match status" value="1"/>
</dbReference>
<dbReference type="CDD" id="cd00165">
    <property type="entry name" value="S4"/>
    <property type="match status" value="1"/>
</dbReference>
<dbReference type="CDD" id="cd02440">
    <property type="entry name" value="AdoMet_MTases"/>
    <property type="match status" value="1"/>
</dbReference>
<dbReference type="InterPro" id="IPR029063">
    <property type="entry name" value="SAM-dependent_MTases_sf"/>
</dbReference>
<gene>
    <name evidence="5" type="ORF">SAMN04488123_101258</name>
</gene>
<dbReference type="PIRSF" id="PIRSF005578">
    <property type="entry name" value="TlyA"/>
    <property type="match status" value="1"/>
</dbReference>
<sequence>MKKKERVDVLLVEKGLVTTREKARRSIMAGLVYTSGERIDKPGMKMDPRQPLYLKGEISPYVSRGGVKLEKALQVFPLTVQGHIVLDIGASTGGFTDCALQHGAESVYAVDVGYNQLDWGLRSDPRVHVLERMNFRYAKRTDFEYGTPSVAVCDVSFISLKHMFPSMSEVLSEHGEACVLIKPQFEAGREEVGNKGIVREPAVHRRVIQEVMAASVTSRLQPLGLEVSPITGTGGNREYLLYLKKANEPQELPYELITETVEHS</sequence>
<reference evidence="5 6" key="1">
    <citation type="submission" date="2016-10" db="EMBL/GenBank/DDBJ databases">
        <authorList>
            <person name="de Groot N.N."/>
        </authorList>
    </citation>
    <scope>NUCLEOTIDE SEQUENCE [LARGE SCALE GENOMIC DNA]</scope>
    <source>
        <strain evidence="5 6">DSM 21771</strain>
    </source>
</reference>
<dbReference type="AlphaFoldDB" id="A0A1G8JJJ0"/>
<dbReference type="SMART" id="SM00363">
    <property type="entry name" value="S4"/>
    <property type="match status" value="1"/>
</dbReference>
<keyword evidence="5" id="KW-0808">Transferase</keyword>
<dbReference type="RefSeq" id="WP_090395730.1">
    <property type="nucleotide sequence ID" value="NZ_FNEN01000001.1"/>
</dbReference>
<dbReference type="Pfam" id="PF01479">
    <property type="entry name" value="S4"/>
    <property type="match status" value="1"/>
</dbReference>
<feature type="domain" description="RNA-binding S4" evidence="4">
    <location>
        <begin position="5"/>
        <end position="63"/>
    </location>
</feature>
<dbReference type="InterPro" id="IPR004538">
    <property type="entry name" value="Hemolysin_A/TlyA"/>
</dbReference>
<dbReference type="PANTHER" id="PTHR32319">
    <property type="entry name" value="BACTERIAL HEMOLYSIN-LIKE PROTEIN"/>
    <property type="match status" value="1"/>
</dbReference>
<organism evidence="5 6">
    <name type="scientific">Natribacillus halophilus</name>
    <dbReference type="NCBI Taxonomy" id="549003"/>
    <lineage>
        <taxon>Bacteria</taxon>
        <taxon>Bacillati</taxon>
        <taxon>Bacillota</taxon>
        <taxon>Bacilli</taxon>
        <taxon>Bacillales</taxon>
        <taxon>Bacillaceae</taxon>
        <taxon>Natribacillus</taxon>
    </lineage>
</organism>
<keyword evidence="6" id="KW-1185">Reference proteome</keyword>
<dbReference type="InterPro" id="IPR047048">
    <property type="entry name" value="TlyA"/>
</dbReference>
<evidence type="ECO:0000256" key="3">
    <source>
        <dbReference type="PROSITE-ProRule" id="PRU00182"/>
    </source>
</evidence>
<dbReference type="EMBL" id="FNEN01000001">
    <property type="protein sequence ID" value="SDI31434.1"/>
    <property type="molecule type" value="Genomic_DNA"/>
</dbReference>
<keyword evidence="5" id="KW-0489">Methyltransferase</keyword>
<protein>
    <submittedName>
        <fullName evidence="5">23S rRNA (Cytidine1920-2'-O)/16S rRNA (Cytidine1409-2'-O)-methyltransferase</fullName>
    </submittedName>
</protein>
<evidence type="ECO:0000313" key="5">
    <source>
        <dbReference type="EMBL" id="SDI31434.1"/>
    </source>
</evidence>
<evidence type="ECO:0000256" key="2">
    <source>
        <dbReference type="ARBA" id="ARBA00029460"/>
    </source>
</evidence>
<dbReference type="GO" id="GO:0032259">
    <property type="term" value="P:methylation"/>
    <property type="evidence" value="ECO:0007669"/>
    <property type="project" value="UniProtKB-KW"/>
</dbReference>
<dbReference type="GO" id="GO:0008168">
    <property type="term" value="F:methyltransferase activity"/>
    <property type="evidence" value="ECO:0007669"/>
    <property type="project" value="UniProtKB-KW"/>
</dbReference>
<dbReference type="InterPro" id="IPR002877">
    <property type="entry name" value="RNA_MeTrfase_FtsJ_dom"/>
</dbReference>
<name>A0A1G8JJJ0_9BACI</name>
<evidence type="ECO:0000313" key="6">
    <source>
        <dbReference type="Proteomes" id="UP000198853"/>
    </source>
</evidence>
<dbReference type="NCBIfam" id="TIGR00478">
    <property type="entry name" value="tly"/>
    <property type="match status" value="1"/>
</dbReference>
<dbReference type="PANTHER" id="PTHR32319:SF0">
    <property type="entry name" value="BACTERIAL HEMOLYSIN-LIKE PROTEIN"/>
    <property type="match status" value="1"/>
</dbReference>
<proteinExistence type="inferred from homology"/>
<accession>A0A1G8JJJ0</accession>
<dbReference type="OrthoDB" id="9784736at2"/>